<protein>
    <submittedName>
        <fullName evidence="3">Amidinotransferase</fullName>
    </submittedName>
</protein>
<dbReference type="Proteomes" id="UP001500466">
    <property type="component" value="Unassembled WGS sequence"/>
</dbReference>
<comment type="similarity">
    <text evidence="1">Belongs to the amidinotransferase family.</text>
</comment>
<dbReference type="InterPro" id="IPR033195">
    <property type="entry name" value="AmidinoTrfase"/>
</dbReference>
<keyword evidence="2" id="KW-0808">Transferase</keyword>
<keyword evidence="4" id="KW-1185">Reference proteome</keyword>
<reference evidence="4" key="1">
    <citation type="journal article" date="2019" name="Int. J. Syst. Evol. Microbiol.">
        <title>The Global Catalogue of Microorganisms (GCM) 10K type strain sequencing project: providing services to taxonomists for standard genome sequencing and annotation.</title>
        <authorList>
            <consortium name="The Broad Institute Genomics Platform"/>
            <consortium name="The Broad Institute Genome Sequencing Center for Infectious Disease"/>
            <person name="Wu L."/>
            <person name="Ma J."/>
        </authorList>
    </citation>
    <scope>NUCLEOTIDE SEQUENCE [LARGE SCALE GENOMIC DNA]</scope>
    <source>
        <strain evidence="4">JCM 17986</strain>
    </source>
</reference>
<dbReference type="PANTHER" id="PTHR10488:SF1">
    <property type="entry name" value="GLYCINE AMIDINOTRANSFERASE, MITOCHONDRIAL"/>
    <property type="match status" value="1"/>
</dbReference>
<evidence type="ECO:0000313" key="3">
    <source>
        <dbReference type="EMBL" id="GAA4989995.1"/>
    </source>
</evidence>
<dbReference type="Gene3D" id="3.75.10.10">
    <property type="entry name" value="L-arginine/glycine Amidinotransferase, Chain A"/>
    <property type="match status" value="1"/>
</dbReference>
<dbReference type="PANTHER" id="PTHR10488">
    <property type="entry name" value="GLYCINE AMIDINOTRANSFERASE, MITOCHONDRIAL"/>
    <property type="match status" value="1"/>
</dbReference>
<proteinExistence type="inferred from homology"/>
<evidence type="ECO:0000313" key="4">
    <source>
        <dbReference type="Proteomes" id="UP001500466"/>
    </source>
</evidence>
<accession>A0ABP9I814</accession>
<evidence type="ECO:0000256" key="1">
    <source>
        <dbReference type="ARBA" id="ARBA00006943"/>
    </source>
</evidence>
<name>A0ABP9I814_9ACTN</name>
<gene>
    <name evidence="3" type="ORF">GCM10023205_71560</name>
</gene>
<evidence type="ECO:0000256" key="2">
    <source>
        <dbReference type="ARBA" id="ARBA00022679"/>
    </source>
</evidence>
<comment type="caution">
    <text evidence="3">The sequence shown here is derived from an EMBL/GenBank/DDBJ whole genome shotgun (WGS) entry which is preliminary data.</text>
</comment>
<organism evidence="3 4">
    <name type="scientific">Yinghuangia aomiensis</name>
    <dbReference type="NCBI Taxonomy" id="676205"/>
    <lineage>
        <taxon>Bacteria</taxon>
        <taxon>Bacillati</taxon>
        <taxon>Actinomycetota</taxon>
        <taxon>Actinomycetes</taxon>
        <taxon>Kitasatosporales</taxon>
        <taxon>Streptomycetaceae</taxon>
        <taxon>Yinghuangia</taxon>
    </lineage>
</organism>
<dbReference type="RefSeq" id="WP_345679987.1">
    <property type="nucleotide sequence ID" value="NZ_BAABHS010000038.1"/>
</dbReference>
<dbReference type="EMBL" id="BAABHS010000038">
    <property type="protein sequence ID" value="GAA4989995.1"/>
    <property type="molecule type" value="Genomic_DNA"/>
</dbReference>
<sequence>MPTDAAKPACSHDEFSPLLEVVVGTARGAYLPDPHTDRSAWLNLYGDLTADQLAGVRGGPVDPRVIEESEEDLDALADTLTALGVRVHRPAPVDHSRTHATPSWSAPGLYGYCPRDLALVVGSAIIETPSPMRARYHELDTLRHVFTGYAQAGSVWLAAPKPRLADELYPVDSVGRPVLGDGEPAFEAANVLRIGRDLLYLVSASGNEAGLRWLRSVLALAGEYTVHAVRGVYAYTHIDSTIALIRPGLVLFNPERVTEDTVPAPLRSWDRIWCPPMRDTGTPATGGRPPLSSPWIGMNLLMVNPRLAVVDAAQTDLIAALEKHGVDVLPHTLRHARTLGGGLHCVTLDTVRQGACESYVD</sequence>
<dbReference type="SUPFAM" id="SSF55909">
    <property type="entry name" value="Pentein"/>
    <property type="match status" value="1"/>
</dbReference>